<dbReference type="Proteomes" id="UP000002035">
    <property type="component" value="Unassembled WGS sequence"/>
</dbReference>
<dbReference type="EMBL" id="DS995710">
    <property type="protein sequence ID" value="EEQ28597.1"/>
    <property type="molecule type" value="Genomic_DNA"/>
</dbReference>
<dbReference type="HOGENOM" id="CLU_1460958_0_0_1"/>
<evidence type="ECO:0000313" key="2">
    <source>
        <dbReference type="Proteomes" id="UP000002035"/>
    </source>
</evidence>
<protein>
    <submittedName>
        <fullName evidence="1">Uncharacterized protein</fullName>
    </submittedName>
</protein>
<organism evidence="1 2">
    <name type="scientific">Arthroderma otae (strain ATCC MYA-4605 / CBS 113480)</name>
    <name type="common">Microsporum canis</name>
    <dbReference type="NCBI Taxonomy" id="554155"/>
    <lineage>
        <taxon>Eukaryota</taxon>
        <taxon>Fungi</taxon>
        <taxon>Dikarya</taxon>
        <taxon>Ascomycota</taxon>
        <taxon>Pezizomycotina</taxon>
        <taxon>Eurotiomycetes</taxon>
        <taxon>Eurotiomycetidae</taxon>
        <taxon>Onygenales</taxon>
        <taxon>Arthrodermataceae</taxon>
        <taxon>Microsporum</taxon>
    </lineage>
</organism>
<name>C5G1D4_ARTOC</name>
<accession>C5G1D4</accession>
<dbReference type="AlphaFoldDB" id="C5G1D4"/>
<evidence type="ECO:0000313" key="1">
    <source>
        <dbReference type="EMBL" id="EEQ28597.1"/>
    </source>
</evidence>
<proteinExistence type="predicted"/>
<dbReference type="VEuPathDB" id="FungiDB:MCYG_08756"/>
<reference evidence="2" key="1">
    <citation type="journal article" date="2012" name="MBio">
        <title>Comparative genome analysis of Trichophyton rubrum and related dermatophytes reveals candidate genes involved in infection.</title>
        <authorList>
            <person name="Martinez D.A."/>
            <person name="Oliver B.G."/>
            <person name="Graeser Y."/>
            <person name="Goldberg J.M."/>
            <person name="Li W."/>
            <person name="Martinez-Rossi N.M."/>
            <person name="Monod M."/>
            <person name="Shelest E."/>
            <person name="Barton R.C."/>
            <person name="Birch E."/>
            <person name="Brakhage A.A."/>
            <person name="Chen Z."/>
            <person name="Gurr S.J."/>
            <person name="Heiman D."/>
            <person name="Heitman J."/>
            <person name="Kosti I."/>
            <person name="Rossi A."/>
            <person name="Saif S."/>
            <person name="Samalova M."/>
            <person name="Saunders C.W."/>
            <person name="Shea T."/>
            <person name="Summerbell R.C."/>
            <person name="Xu J."/>
            <person name="Young S."/>
            <person name="Zeng Q."/>
            <person name="Birren B.W."/>
            <person name="Cuomo C.A."/>
            <person name="White T.C."/>
        </authorList>
    </citation>
    <scope>NUCLEOTIDE SEQUENCE [LARGE SCALE GENOMIC DNA]</scope>
    <source>
        <strain evidence="2">ATCC MYA-4605 / CBS 113480</strain>
    </source>
</reference>
<keyword evidence="2" id="KW-1185">Reference proteome</keyword>
<dbReference type="RefSeq" id="XP_002842616.1">
    <property type="nucleotide sequence ID" value="XM_002842570.1"/>
</dbReference>
<dbReference type="GeneID" id="9226535"/>
<gene>
    <name evidence="1" type="ORF">MCYG_08756</name>
</gene>
<sequence length="185" mass="21085">MAQIGPTEKEFASFVSNLSKELRRYHDPQYRPNLLYLKRNTVLLRECPNAADKSSTTRGRKIAAHRNIREMYEKLDIELYILCTSRLPTTTLASLNAIWINKLQQWWSLIPRVTGQRKVALELCKEFGLSGHVQQRNTQADSGFVPDITNPNSRSARTAFETSQISPGNNTAVPPEHIGNFPKYL</sequence>